<keyword evidence="10 15" id="KW-0811">Translocation</keyword>
<evidence type="ECO:0000256" key="10">
    <source>
        <dbReference type="ARBA" id="ARBA00023010"/>
    </source>
</evidence>
<evidence type="ECO:0000256" key="6">
    <source>
        <dbReference type="ARBA" id="ARBA00022792"/>
    </source>
</evidence>
<dbReference type="RefSeq" id="XP_007728926.1">
    <property type="nucleotide sequence ID" value="XM_007730736.1"/>
</dbReference>
<dbReference type="GO" id="GO:0005744">
    <property type="term" value="C:TIM23 mitochondrial import inner membrane translocase complex"/>
    <property type="evidence" value="ECO:0007669"/>
    <property type="project" value="UniProtKB-UniRule"/>
</dbReference>
<dbReference type="Gene3D" id="3.40.50.1000">
    <property type="entry name" value="HAD superfamily/HAD-like"/>
    <property type="match status" value="1"/>
</dbReference>
<evidence type="ECO:0000256" key="13">
    <source>
        <dbReference type="ARBA" id="ARBA00059797"/>
    </source>
</evidence>
<accession>W9YS05</accession>
<evidence type="ECO:0000256" key="1">
    <source>
        <dbReference type="ARBA" id="ARBA00004434"/>
    </source>
</evidence>
<keyword evidence="7 15" id="KW-0653">Protein transport</keyword>
<evidence type="ECO:0000256" key="4">
    <source>
        <dbReference type="ARBA" id="ARBA00022448"/>
    </source>
</evidence>
<evidence type="ECO:0000256" key="16">
    <source>
        <dbReference type="SAM" id="MobiDB-lite"/>
    </source>
</evidence>
<keyword evidence="8 15" id="KW-0809">Transit peptide</keyword>
<evidence type="ECO:0000256" key="5">
    <source>
        <dbReference type="ARBA" id="ARBA00022692"/>
    </source>
</evidence>
<keyword evidence="4 15" id="KW-0813">Transport</keyword>
<dbReference type="STRING" id="1182542.W9YS05"/>
<evidence type="ECO:0000256" key="9">
    <source>
        <dbReference type="ARBA" id="ARBA00022989"/>
    </source>
</evidence>
<dbReference type="PANTHER" id="PTHR12210">
    <property type="entry name" value="DULLARD PROTEIN PHOSPHATASE"/>
    <property type="match status" value="1"/>
</dbReference>
<dbReference type="OrthoDB" id="287041at2759"/>
<dbReference type="AlphaFoldDB" id="W9YS05"/>
<dbReference type="SMART" id="SM00577">
    <property type="entry name" value="CPDc"/>
    <property type="match status" value="1"/>
</dbReference>
<evidence type="ECO:0000256" key="8">
    <source>
        <dbReference type="ARBA" id="ARBA00022946"/>
    </source>
</evidence>
<sequence>MFRRAALPLMRPRQCRPLIREASAQTQLRYYRRDQGLRSADYKIPNTAKDAQHESQPQSTDSREPLRKVPFTQANPAPKDEPSSQSTPFGADPTRDLNDISESVSQASRRSVREYADSQPPAEEAKATPAESADQPHQPLPDLTRGIPSTLDAELSQARAKHTPHANPSSLNITEEPSEEGPSGGRGRGGDDIPRTEYVSTSDRKKNMVFRYMYILMGVGIAGYSVYLGRNWESEEEEKAHPDAPSGWGFKPFYNRVGARLGSTMSYYRDPVTTKLLPDEDPDPNLRYPFTLVISLEDMLIHSEWTRENGWRIAKRPGVDYFLRYLGSYYEIVLFTSQPMAMAEQVLRKLDPYQTIRWPLFREATLYKDGGYIKDLAYLNRDLKKVLIIDTDPHHVKHQPENAIILPKWTGDPKDQTLVQLIPFLEYLATMGFDDAREVLKSFEGTYIPAEFARREKILRQKFEAEAGEKRKHKKSIGSVAQWLGLSQPHPDALSADDTGEGKMLWDQIRERGQRQYMEFEKKIKEEGEKWLAEREAEEKRLQEEAMKNMKIGFFSGWFGGSGSGSTESEKK</sequence>
<dbReference type="InterPro" id="IPR023214">
    <property type="entry name" value="HAD_sf"/>
</dbReference>
<comment type="similarity">
    <text evidence="2 15">Belongs to the TIM50 family.</text>
</comment>
<feature type="domain" description="FCP1 homology" evidence="17">
    <location>
        <begin position="285"/>
        <end position="428"/>
    </location>
</feature>
<dbReference type="GO" id="GO:0015031">
    <property type="term" value="P:protein transport"/>
    <property type="evidence" value="ECO:0007669"/>
    <property type="project" value="UniProtKB-KW"/>
</dbReference>
<proteinExistence type="inferred from homology"/>
<comment type="caution">
    <text evidence="18">The sequence shown here is derived from an EMBL/GenBank/DDBJ whole genome shotgun (WGS) entry which is preliminary data.</text>
</comment>
<keyword evidence="11 15" id="KW-0496">Mitochondrion</keyword>
<evidence type="ECO:0000313" key="19">
    <source>
        <dbReference type="Proteomes" id="UP000019478"/>
    </source>
</evidence>
<gene>
    <name evidence="18" type="ORF">A1O3_00586</name>
</gene>
<dbReference type="CDD" id="cd07521">
    <property type="entry name" value="HAD_FCP1-like"/>
    <property type="match status" value="1"/>
</dbReference>
<evidence type="ECO:0000256" key="12">
    <source>
        <dbReference type="ARBA" id="ARBA00023136"/>
    </source>
</evidence>
<dbReference type="FunFam" id="3.40.50.1000:FF:000019">
    <property type="entry name" value="Mitochondrial import inner membrane translocase subunit TIM50"/>
    <property type="match status" value="1"/>
</dbReference>
<evidence type="ECO:0000256" key="15">
    <source>
        <dbReference type="RuleBase" id="RU365079"/>
    </source>
</evidence>
<keyword evidence="19" id="KW-1185">Reference proteome</keyword>
<evidence type="ECO:0000259" key="17">
    <source>
        <dbReference type="PROSITE" id="PS50969"/>
    </source>
</evidence>
<name>W9YS05_9EURO</name>
<dbReference type="InterPro" id="IPR036412">
    <property type="entry name" value="HAD-like_sf"/>
</dbReference>
<dbReference type="SUPFAM" id="SSF56784">
    <property type="entry name" value="HAD-like"/>
    <property type="match status" value="1"/>
</dbReference>
<dbReference type="Proteomes" id="UP000019478">
    <property type="component" value="Unassembled WGS sequence"/>
</dbReference>
<feature type="region of interest" description="Disordered" evidence="16">
    <location>
        <begin position="46"/>
        <end position="200"/>
    </location>
</feature>
<organism evidence="18 19">
    <name type="scientific">Capronia epimyces CBS 606.96</name>
    <dbReference type="NCBI Taxonomy" id="1182542"/>
    <lineage>
        <taxon>Eukaryota</taxon>
        <taxon>Fungi</taxon>
        <taxon>Dikarya</taxon>
        <taxon>Ascomycota</taxon>
        <taxon>Pezizomycotina</taxon>
        <taxon>Eurotiomycetes</taxon>
        <taxon>Chaetothyriomycetidae</taxon>
        <taxon>Chaetothyriales</taxon>
        <taxon>Herpotrichiellaceae</taxon>
        <taxon>Capronia</taxon>
    </lineage>
</organism>
<keyword evidence="12" id="KW-0472">Membrane</keyword>
<evidence type="ECO:0000256" key="14">
    <source>
        <dbReference type="ARBA" id="ARBA00061871"/>
    </source>
</evidence>
<comment type="function">
    <text evidence="13">Essential component of the TIM23 complex, a complex that mediates the translocation of transit peptide-containing proteins across the mitochondrial inner membrane. Required to direct preproteins in transit and direct them to the channel protein TIM23, and possibly facilitates transfer of the translocating proteins from the TOM complex to the TIM23 complex.</text>
</comment>
<feature type="compositionally biased region" description="Polar residues" evidence="16">
    <location>
        <begin position="100"/>
        <end position="109"/>
    </location>
</feature>
<dbReference type="GeneID" id="19164726"/>
<keyword evidence="9" id="KW-1133">Transmembrane helix</keyword>
<dbReference type="EMBL" id="AMGY01000001">
    <property type="protein sequence ID" value="EXJ92036.1"/>
    <property type="molecule type" value="Genomic_DNA"/>
</dbReference>
<protein>
    <recommendedName>
        <fullName evidence="3 15">Mitochondrial import inner membrane translocase subunit TIM50</fullName>
    </recommendedName>
</protein>
<dbReference type="InterPro" id="IPR004274">
    <property type="entry name" value="FCP1_dom"/>
</dbReference>
<keyword evidence="5" id="KW-0812">Transmembrane</keyword>
<dbReference type="InterPro" id="IPR050365">
    <property type="entry name" value="TIM50"/>
</dbReference>
<evidence type="ECO:0000256" key="3">
    <source>
        <dbReference type="ARBA" id="ARBA00020799"/>
    </source>
</evidence>
<keyword evidence="6" id="KW-0999">Mitochondrion inner membrane</keyword>
<dbReference type="PROSITE" id="PS50969">
    <property type="entry name" value="FCP1"/>
    <property type="match status" value="1"/>
</dbReference>
<evidence type="ECO:0000313" key="18">
    <source>
        <dbReference type="EMBL" id="EXJ92036.1"/>
    </source>
</evidence>
<comment type="subunit">
    <text evidence="14">Component of the TIM23 complex, at least composed of TIM23/timX, TIM17/timQ, tim50 and TIM21/timU. Interacts with preproteins in transit.</text>
</comment>
<dbReference type="Pfam" id="PF03031">
    <property type="entry name" value="NIF"/>
    <property type="match status" value="1"/>
</dbReference>
<evidence type="ECO:0000256" key="2">
    <source>
        <dbReference type="ARBA" id="ARBA00006344"/>
    </source>
</evidence>
<evidence type="ECO:0000256" key="11">
    <source>
        <dbReference type="ARBA" id="ARBA00023128"/>
    </source>
</evidence>
<comment type="subcellular location">
    <subcellularLocation>
        <location evidence="1 15">Mitochondrion inner membrane</location>
        <topology evidence="1 15">Single-pass membrane protein</topology>
    </subcellularLocation>
</comment>
<dbReference type="HOGENOM" id="CLU_023309_0_0_1"/>
<reference evidence="18" key="1">
    <citation type="submission" date="2013-03" db="EMBL/GenBank/DDBJ databases">
        <title>The Genome Sequence of Capronia epimyces CBS 606.96.</title>
        <authorList>
            <consortium name="The Broad Institute Genomics Platform"/>
            <person name="Cuomo C."/>
            <person name="de Hoog S."/>
            <person name="Gorbushina A."/>
            <person name="Walker B."/>
            <person name="Young S.K."/>
            <person name="Zeng Q."/>
            <person name="Gargeya S."/>
            <person name="Fitzgerald M."/>
            <person name="Haas B."/>
            <person name="Abouelleil A."/>
            <person name="Allen A.W."/>
            <person name="Alvarado L."/>
            <person name="Arachchi H.M."/>
            <person name="Berlin A.M."/>
            <person name="Chapman S.B."/>
            <person name="Gainer-Dewar J."/>
            <person name="Goldberg J."/>
            <person name="Griggs A."/>
            <person name="Gujja S."/>
            <person name="Hansen M."/>
            <person name="Howarth C."/>
            <person name="Imamovic A."/>
            <person name="Ireland A."/>
            <person name="Larimer J."/>
            <person name="McCowan C."/>
            <person name="Murphy C."/>
            <person name="Pearson M."/>
            <person name="Poon T.W."/>
            <person name="Priest M."/>
            <person name="Roberts A."/>
            <person name="Saif S."/>
            <person name="Shea T."/>
            <person name="Sisk P."/>
            <person name="Sykes S."/>
            <person name="Wortman J."/>
            <person name="Nusbaum C."/>
            <person name="Birren B."/>
        </authorList>
    </citation>
    <scope>NUCLEOTIDE SEQUENCE [LARGE SCALE GENOMIC DNA]</scope>
    <source>
        <strain evidence="18">CBS 606.96</strain>
    </source>
</reference>
<dbReference type="eggNOG" id="KOG2832">
    <property type="taxonomic scope" value="Eukaryota"/>
</dbReference>
<evidence type="ECO:0000256" key="7">
    <source>
        <dbReference type="ARBA" id="ARBA00022927"/>
    </source>
</evidence>